<evidence type="ECO:0000313" key="2">
    <source>
        <dbReference type="Proteomes" id="UP000240325"/>
    </source>
</evidence>
<name>A0A2H4UVU0_9VIRU</name>
<protein>
    <submittedName>
        <fullName evidence="1">Uncharacterized protein</fullName>
    </submittedName>
</protein>
<organism evidence="1">
    <name type="scientific">Bodo saltans virus</name>
    <dbReference type="NCBI Taxonomy" id="2024608"/>
    <lineage>
        <taxon>Viruses</taxon>
        <taxon>Varidnaviria</taxon>
        <taxon>Bamfordvirae</taxon>
        <taxon>Nucleocytoviricota</taxon>
        <taxon>Megaviricetes</taxon>
        <taxon>Imitervirales</taxon>
        <taxon>Mimiviridae</taxon>
        <taxon>Klosneuvirinae</taxon>
        <taxon>Theiavirus</taxon>
        <taxon>Theiavirus salishense</taxon>
    </lineage>
</organism>
<dbReference type="Proteomes" id="UP000240325">
    <property type="component" value="Segment"/>
</dbReference>
<reference evidence="1" key="1">
    <citation type="journal article" date="2017" name="Elife">
        <title>The kinetoplastid-infecting Bodo saltans virus (BsV), a window into the most abundant giant viruses in the sea.</title>
        <authorList>
            <person name="Deeg C.M."/>
            <person name="Chow C.-E.T."/>
            <person name="Suttle C.A."/>
        </authorList>
    </citation>
    <scope>NUCLEOTIDE SEQUENCE</scope>
    <source>
        <strain evidence="1">NG1</strain>
    </source>
</reference>
<dbReference type="EMBL" id="MF782455">
    <property type="protein sequence ID" value="ATZ81030.1"/>
    <property type="molecule type" value="Genomic_DNA"/>
</dbReference>
<accession>A0A2H4UVU0</accession>
<sequence>MTTQMQNDAIPDASQPDVSQATRTVLTSEKFIDSISIDIKKIMADGVITISDVPTILVVLLKSETFVETLKNTANQTNVSSVPFSKIMKYCSMGLFYYFMLNNNTNEDDLTSFLFTYPALWSLVELQLPSMDNTSETTPVTATTVQSKTTVKRCC</sequence>
<keyword evidence="2" id="KW-1185">Reference proteome</keyword>
<proteinExistence type="predicted"/>
<evidence type="ECO:0000313" key="1">
    <source>
        <dbReference type="EMBL" id="ATZ81030.1"/>
    </source>
</evidence>
<gene>
    <name evidence="1" type="ORF">BMW23_0985</name>
</gene>